<dbReference type="PANTHER" id="PTHR46539">
    <property type="entry name" value="E3 UBIQUITIN-PROTEIN LIGASE ATL42"/>
    <property type="match status" value="1"/>
</dbReference>
<dbReference type="SMART" id="SM00184">
    <property type="entry name" value="RING"/>
    <property type="match status" value="1"/>
</dbReference>
<keyword evidence="7 10" id="KW-0472">Membrane</keyword>
<feature type="compositionally biased region" description="Basic and acidic residues" evidence="9">
    <location>
        <begin position="1153"/>
        <end position="1164"/>
    </location>
</feature>
<keyword evidence="4 8" id="KW-0863">Zinc-finger</keyword>
<evidence type="ECO:0000256" key="5">
    <source>
        <dbReference type="ARBA" id="ARBA00022833"/>
    </source>
</evidence>
<dbReference type="SUPFAM" id="SSF57850">
    <property type="entry name" value="RING/U-box"/>
    <property type="match status" value="1"/>
</dbReference>
<dbReference type="GO" id="GO:0008270">
    <property type="term" value="F:zinc ion binding"/>
    <property type="evidence" value="ECO:0007669"/>
    <property type="project" value="UniProtKB-KW"/>
</dbReference>
<evidence type="ECO:0000256" key="9">
    <source>
        <dbReference type="SAM" id="MobiDB-lite"/>
    </source>
</evidence>
<accession>A0A8B7N1G4</accession>
<feature type="compositionally biased region" description="Basic and acidic residues" evidence="9">
    <location>
        <begin position="793"/>
        <end position="810"/>
    </location>
</feature>
<feature type="region of interest" description="Disordered" evidence="9">
    <location>
        <begin position="449"/>
        <end position="518"/>
    </location>
</feature>
<evidence type="ECO:0000259" key="12">
    <source>
        <dbReference type="PROSITE" id="PS50089"/>
    </source>
</evidence>
<proteinExistence type="predicted"/>
<dbReference type="FunFam" id="3.30.40.10:FF:000009">
    <property type="entry name" value="E3 ubiquitin-protein ligase RNF130"/>
    <property type="match status" value="1"/>
</dbReference>
<feature type="region of interest" description="Disordered" evidence="9">
    <location>
        <begin position="1030"/>
        <end position="1186"/>
    </location>
</feature>
<feature type="region of interest" description="Disordered" evidence="9">
    <location>
        <begin position="656"/>
        <end position="728"/>
    </location>
</feature>
<feature type="compositionally biased region" description="Low complexity" evidence="9">
    <location>
        <begin position="869"/>
        <end position="878"/>
    </location>
</feature>
<evidence type="ECO:0000313" key="14">
    <source>
        <dbReference type="RefSeq" id="XP_018007671.1"/>
    </source>
</evidence>
<dbReference type="OrthoDB" id="5357315at2759"/>
<feature type="compositionally biased region" description="Low complexity" evidence="9">
    <location>
        <begin position="484"/>
        <end position="502"/>
    </location>
</feature>
<keyword evidence="6 10" id="KW-1133">Transmembrane helix</keyword>
<feature type="compositionally biased region" description="Polar residues" evidence="9">
    <location>
        <begin position="1173"/>
        <end position="1186"/>
    </location>
</feature>
<feature type="compositionally biased region" description="Polar residues" evidence="9">
    <location>
        <begin position="659"/>
        <end position="674"/>
    </location>
</feature>
<evidence type="ECO:0000256" key="4">
    <source>
        <dbReference type="ARBA" id="ARBA00022771"/>
    </source>
</evidence>
<dbReference type="CDD" id="cd16668">
    <property type="entry name" value="RING-H2_RNF130-like"/>
    <property type="match status" value="1"/>
</dbReference>
<dbReference type="AlphaFoldDB" id="A0A8B7N1G4"/>
<keyword evidence="3" id="KW-0479">Metal-binding</keyword>
<feature type="compositionally biased region" description="Low complexity" evidence="9">
    <location>
        <begin position="449"/>
        <end position="471"/>
    </location>
</feature>
<evidence type="ECO:0000256" key="11">
    <source>
        <dbReference type="SAM" id="SignalP"/>
    </source>
</evidence>
<organism evidence="13 14">
    <name type="scientific">Hyalella azteca</name>
    <name type="common">Amphipod</name>
    <dbReference type="NCBI Taxonomy" id="294128"/>
    <lineage>
        <taxon>Eukaryota</taxon>
        <taxon>Metazoa</taxon>
        <taxon>Ecdysozoa</taxon>
        <taxon>Arthropoda</taxon>
        <taxon>Crustacea</taxon>
        <taxon>Multicrustacea</taxon>
        <taxon>Malacostraca</taxon>
        <taxon>Eumalacostraca</taxon>
        <taxon>Peracarida</taxon>
        <taxon>Amphipoda</taxon>
        <taxon>Senticaudata</taxon>
        <taxon>Talitrida</taxon>
        <taxon>Talitroidea</taxon>
        <taxon>Hyalellidae</taxon>
        <taxon>Hyalella</taxon>
    </lineage>
</organism>
<dbReference type="GO" id="GO:0016020">
    <property type="term" value="C:membrane"/>
    <property type="evidence" value="ECO:0007669"/>
    <property type="project" value="UniProtKB-SubCell"/>
</dbReference>
<evidence type="ECO:0000256" key="2">
    <source>
        <dbReference type="ARBA" id="ARBA00022692"/>
    </source>
</evidence>
<feature type="region of interest" description="Disordered" evidence="9">
    <location>
        <begin position="847"/>
        <end position="896"/>
    </location>
</feature>
<keyword evidence="11" id="KW-0732">Signal</keyword>
<dbReference type="InterPro" id="IPR013083">
    <property type="entry name" value="Znf_RING/FYVE/PHD"/>
</dbReference>
<dbReference type="Proteomes" id="UP000694843">
    <property type="component" value="Unplaced"/>
</dbReference>
<sequence>MKNCRAYVKSVVLVFLSVTITTDHAHAGVASEFPRDSVALASVNFSNFVLRSNGERKLMGTKSEIGKFIFGSSASVSGQVVLGQCGPSAQGVKTVKNLHSLVDIFPLTFFANNSIILDDSEPNSLDVAISEFKGQIASPASVTYDEVEAQSLRKLNSSMAASALLQAPRITECGSKIWTPPEGEPWVALVPEYGTLEHVRSALQLNASAVLIYNATFREPRLTRNETTSLVLVALSPVVGAEVAELIRGGSLIYVSLRRTHHNYAANINRTSVLFVSVSFILLMIVSLAWLVFYYVQRFRYINAKDRLQKHLSNAAKKALSKIPVKSIKLGDKELQLEECCAVCLEAYTTGDAARVLPCRHEFHKACVDPWLLDHRTCPMCKMDILRHYGYNLAGSSDNIIIGIIDDDPNLGTGNVNNVLTHTLTRSSNAADVSNLYGQHPVLRASITPSSTIGASSTSSADSASHAAAQSPVADATTSRAADGDAVSSSAVPSADDVASDPPSRPCMSHAPGDVCDEDVTADAGVSEADAPKSESFLRTMLDTARSRVPFSARNFGKNHSVDEGKTVANAGQAALQDLVRNPSEDDVSASFAVAASSRGLGDNIYGFDDESSLSLSLRDVRRPAARLNFDDVDSVGSHEFTDALEHVTPLAVVRSKTAGRNNTSEDVITSSDNNNKRPKLSDSCDTSDDDDRVESCTSDASDWTEPAVAHKSCPGGTGEGAGLSNRDNSGLISATVANSSTRPGRSVLPGNKSFYKDKNIAEEKRTSEDTVKKRDEETKTDIRKFTAVHSRGRSDERRPVVQEEAREESLPSSRGHSALGYFQLSEVEENDPTLRDMRPRVFAGVRNATLSSGGRRSGDGGKVQGVRSSRSISGLSSYATPTSADPLHRKKSEPELSSTFEYRERLGLPNVCQNFKAIAGSGSISPHAAAAVGRPTVITPHAPLPAHTIVHPTPVPATGRSSSPAAVVHGTAPADQSSAAAVKTAQSFTSAENLSSRRRSTPLSYCSPTTDMEDLKRRLTILSDQLPLSPEFLPETGVSTSKSRHDLSKTAAARRSSLSVADQLHGRNVSVHPMQEKKFGQAYRGNGAVPKTSSHSTQNSLNQNDDPLASKLSDSRPREVEVGSRRSRKVAPVSSAKRIADEKIQKSVKRSVRSDGGKEKPITEETDEAASSGKSSKNVLSVSYA</sequence>
<dbReference type="Gene3D" id="3.30.40.10">
    <property type="entry name" value="Zinc/RING finger domain, C3HC4 (zinc finger)"/>
    <property type="match status" value="1"/>
</dbReference>
<dbReference type="RefSeq" id="XP_018007671.1">
    <property type="nucleotide sequence ID" value="XM_018152182.2"/>
</dbReference>
<evidence type="ECO:0000313" key="13">
    <source>
        <dbReference type="Proteomes" id="UP000694843"/>
    </source>
</evidence>
<evidence type="ECO:0000256" key="3">
    <source>
        <dbReference type="ARBA" id="ARBA00022723"/>
    </source>
</evidence>
<feature type="domain" description="RING-type" evidence="12">
    <location>
        <begin position="341"/>
        <end position="382"/>
    </location>
</feature>
<keyword evidence="5" id="KW-0862">Zinc</keyword>
<dbReference type="GeneID" id="108665430"/>
<comment type="subcellular location">
    <subcellularLocation>
        <location evidence="1">Membrane</location>
    </subcellularLocation>
</comment>
<feature type="signal peptide" evidence="11">
    <location>
        <begin position="1"/>
        <end position="27"/>
    </location>
</feature>
<dbReference type="KEGG" id="hazt:108665430"/>
<evidence type="ECO:0000256" key="10">
    <source>
        <dbReference type="SAM" id="Phobius"/>
    </source>
</evidence>
<dbReference type="PANTHER" id="PTHR46539:SF23">
    <property type="entry name" value="RING-TYPE DOMAIN-CONTAINING PROTEIN"/>
    <property type="match status" value="1"/>
</dbReference>
<protein>
    <submittedName>
        <fullName evidence="14">Uncharacterized protein LOC108665430</fullName>
    </submittedName>
</protein>
<dbReference type="PROSITE" id="PS50089">
    <property type="entry name" value="ZF_RING_2"/>
    <property type="match status" value="1"/>
</dbReference>
<feature type="region of interest" description="Disordered" evidence="9">
    <location>
        <begin position="989"/>
        <end position="1010"/>
    </location>
</feature>
<evidence type="ECO:0000256" key="7">
    <source>
        <dbReference type="ARBA" id="ARBA00023136"/>
    </source>
</evidence>
<keyword evidence="2 10" id="KW-0812">Transmembrane</keyword>
<keyword evidence="13" id="KW-1185">Reference proteome</keyword>
<feature type="transmembrane region" description="Helical" evidence="10">
    <location>
        <begin position="273"/>
        <end position="296"/>
    </location>
</feature>
<reference evidence="14" key="1">
    <citation type="submission" date="2025-08" db="UniProtKB">
        <authorList>
            <consortium name="RefSeq"/>
        </authorList>
    </citation>
    <scope>IDENTIFICATION</scope>
    <source>
        <tissue evidence="14">Whole organism</tissue>
    </source>
</reference>
<name>A0A8B7N1G4_HYAAZ</name>
<dbReference type="InterPro" id="IPR001841">
    <property type="entry name" value="Znf_RING"/>
</dbReference>
<feature type="chain" id="PRO_5034221901" evidence="11">
    <location>
        <begin position="28"/>
        <end position="1186"/>
    </location>
</feature>
<evidence type="ECO:0000256" key="8">
    <source>
        <dbReference type="PROSITE-ProRule" id="PRU00175"/>
    </source>
</evidence>
<evidence type="ECO:0000256" key="6">
    <source>
        <dbReference type="ARBA" id="ARBA00022989"/>
    </source>
</evidence>
<feature type="compositionally biased region" description="Basic and acidic residues" evidence="9">
    <location>
        <begin position="759"/>
        <end position="785"/>
    </location>
</feature>
<gene>
    <name evidence="14" type="primary">LOC108665430</name>
</gene>
<dbReference type="Pfam" id="PF13639">
    <property type="entry name" value="zf-RING_2"/>
    <property type="match status" value="1"/>
</dbReference>
<feature type="region of interest" description="Disordered" evidence="9">
    <location>
        <begin position="759"/>
        <end position="818"/>
    </location>
</feature>
<evidence type="ECO:0000256" key="1">
    <source>
        <dbReference type="ARBA" id="ARBA00004370"/>
    </source>
</evidence>
<feature type="compositionally biased region" description="Basic and acidic residues" evidence="9">
    <location>
        <begin position="1114"/>
        <end position="1125"/>
    </location>
</feature>
<feature type="compositionally biased region" description="Polar residues" evidence="9">
    <location>
        <begin position="1092"/>
        <end position="1106"/>
    </location>
</feature>